<dbReference type="AlphaFoldDB" id="A0A2S8EZK8"/>
<name>A0A2S8EZK8_9BACT</name>
<proteinExistence type="predicted"/>
<dbReference type="OrthoDB" id="9792240at2"/>
<feature type="domain" description="Histidine kinase/HSP90-like ATPase" evidence="2">
    <location>
        <begin position="24"/>
        <end position="137"/>
    </location>
</feature>
<keyword evidence="1" id="KW-0808">Transferase</keyword>
<evidence type="ECO:0000259" key="2">
    <source>
        <dbReference type="Pfam" id="PF13581"/>
    </source>
</evidence>
<dbReference type="GO" id="GO:0004674">
    <property type="term" value="F:protein serine/threonine kinase activity"/>
    <property type="evidence" value="ECO:0007669"/>
    <property type="project" value="UniProtKB-KW"/>
</dbReference>
<keyword evidence="1" id="KW-0723">Serine/threonine-protein kinase</keyword>
<gene>
    <name evidence="3" type="ORF">C5Y96_25775</name>
</gene>
<dbReference type="SUPFAM" id="SSF55874">
    <property type="entry name" value="ATPase domain of HSP90 chaperone/DNA topoisomerase II/histidine kinase"/>
    <property type="match status" value="1"/>
</dbReference>
<dbReference type="PANTHER" id="PTHR35526:SF3">
    <property type="entry name" value="ANTI-SIGMA-F FACTOR RSBW"/>
    <property type="match status" value="1"/>
</dbReference>
<organism evidence="3 4">
    <name type="scientific">Blastopirellula marina</name>
    <dbReference type="NCBI Taxonomy" id="124"/>
    <lineage>
        <taxon>Bacteria</taxon>
        <taxon>Pseudomonadati</taxon>
        <taxon>Planctomycetota</taxon>
        <taxon>Planctomycetia</taxon>
        <taxon>Pirellulales</taxon>
        <taxon>Pirellulaceae</taxon>
        <taxon>Blastopirellula</taxon>
    </lineage>
</organism>
<dbReference type="InterPro" id="IPR050267">
    <property type="entry name" value="Anti-sigma-factor_SerPK"/>
</dbReference>
<sequence>MGDDNNWLWSSKETIPSDTAEGQRLIKELLTQLERAEWAMHDSFGIHLAAEEAIVNAIKHGNKQDPNKSVEVDMRVGKERVLIHITDEGPGFKPADVPDPTLDENLDVPSGRGVMLIKAYMTEVSYNEKGNSVKMVKNRSA</sequence>
<comment type="caution">
    <text evidence="3">The sequence shown here is derived from an EMBL/GenBank/DDBJ whole genome shotgun (WGS) entry which is preliminary data.</text>
</comment>
<accession>A0A2S8EZK8</accession>
<evidence type="ECO:0000313" key="3">
    <source>
        <dbReference type="EMBL" id="PQO25311.1"/>
    </source>
</evidence>
<dbReference type="GO" id="GO:0005524">
    <property type="term" value="F:ATP binding"/>
    <property type="evidence" value="ECO:0007669"/>
    <property type="project" value="UniProtKB-KW"/>
</dbReference>
<evidence type="ECO:0000256" key="1">
    <source>
        <dbReference type="ARBA" id="ARBA00022527"/>
    </source>
</evidence>
<dbReference type="Pfam" id="PF13581">
    <property type="entry name" value="HATPase_c_2"/>
    <property type="match status" value="1"/>
</dbReference>
<dbReference type="RefSeq" id="WP_105359400.1">
    <property type="nucleotide sequence ID" value="NZ_PUIA01000085.1"/>
</dbReference>
<dbReference type="EMBL" id="PUIA01000085">
    <property type="protein sequence ID" value="PQO25311.1"/>
    <property type="molecule type" value="Genomic_DNA"/>
</dbReference>
<evidence type="ECO:0000313" key="4">
    <source>
        <dbReference type="Proteomes" id="UP000240009"/>
    </source>
</evidence>
<dbReference type="Gene3D" id="3.30.565.10">
    <property type="entry name" value="Histidine kinase-like ATPase, C-terminal domain"/>
    <property type="match status" value="1"/>
</dbReference>
<keyword evidence="3" id="KW-0547">Nucleotide-binding</keyword>
<dbReference type="CDD" id="cd16936">
    <property type="entry name" value="HATPase_RsbW-like"/>
    <property type="match status" value="1"/>
</dbReference>
<dbReference type="PANTHER" id="PTHR35526">
    <property type="entry name" value="ANTI-SIGMA-F FACTOR RSBW-RELATED"/>
    <property type="match status" value="1"/>
</dbReference>
<dbReference type="InterPro" id="IPR003594">
    <property type="entry name" value="HATPase_dom"/>
</dbReference>
<keyword evidence="1" id="KW-0418">Kinase</keyword>
<dbReference type="Proteomes" id="UP000240009">
    <property type="component" value="Unassembled WGS sequence"/>
</dbReference>
<keyword evidence="3" id="KW-0067">ATP-binding</keyword>
<dbReference type="InterPro" id="IPR036890">
    <property type="entry name" value="HATPase_C_sf"/>
</dbReference>
<protein>
    <submittedName>
        <fullName evidence="3">ATP-binding protein</fullName>
    </submittedName>
</protein>
<reference evidence="3 4" key="1">
    <citation type="submission" date="2018-02" db="EMBL/GenBank/DDBJ databases">
        <title>Comparative genomes isolates from brazilian mangrove.</title>
        <authorList>
            <person name="Araujo J.E."/>
            <person name="Taketani R.G."/>
            <person name="Silva M.C.P."/>
            <person name="Loureco M.V."/>
            <person name="Andreote F.D."/>
        </authorList>
    </citation>
    <scope>NUCLEOTIDE SEQUENCE [LARGE SCALE GENOMIC DNA]</scope>
    <source>
        <strain evidence="3 4">HEX-2 MGV</strain>
    </source>
</reference>